<reference evidence="2" key="1">
    <citation type="journal article" date="2021" name="PeerJ">
        <title>Extensive microbial diversity within the chicken gut microbiome revealed by metagenomics and culture.</title>
        <authorList>
            <person name="Gilroy R."/>
            <person name="Ravi A."/>
            <person name="Getino M."/>
            <person name="Pursley I."/>
            <person name="Horton D.L."/>
            <person name="Alikhan N.F."/>
            <person name="Baker D."/>
            <person name="Gharbi K."/>
            <person name="Hall N."/>
            <person name="Watson M."/>
            <person name="Adriaenssens E.M."/>
            <person name="Foster-Nyarko E."/>
            <person name="Jarju S."/>
            <person name="Secka A."/>
            <person name="Antonio M."/>
            <person name="Oren A."/>
            <person name="Chaudhuri R.R."/>
            <person name="La Ragione R."/>
            <person name="Hildebrand F."/>
            <person name="Pallen M.J."/>
        </authorList>
    </citation>
    <scope>NUCLEOTIDE SEQUENCE</scope>
    <source>
        <strain evidence="2">9264</strain>
    </source>
</reference>
<reference evidence="2" key="2">
    <citation type="submission" date="2021-04" db="EMBL/GenBank/DDBJ databases">
        <authorList>
            <person name="Gilroy R."/>
        </authorList>
    </citation>
    <scope>NUCLEOTIDE SEQUENCE</scope>
    <source>
        <strain evidence="2">9264</strain>
    </source>
</reference>
<accession>A0A9D2RIG1</accession>
<sequence length="282" mass="31411">MRLLYAGGGDIAHRTMEQLKHTAQAQWCLRRSAGDQSFLPANAQYIQADLTQPNSLEALPDAMSHVLYTATPDGRTPEAYQAVFNQGLKNLLNALDLSTLKRFVFVSSTAVYGPSATWQDETSPTPAPAFNGQALLKAEEFLRQRLGDKLVVLRFTGIYGLERMTLIQRLKAGNVQVAASKGNWANRIHIDDVVQACTHVLQRPDANGVYVGTDDTPIEIYTLYQQLAAWLDAPEPIANLDAPAQGKRFRNQRLKDSGWTPKWPDTLEGYRAIYQQLGLLRQ</sequence>
<protein>
    <submittedName>
        <fullName evidence="2">NAD-dependent epimerase/dehydratase family protein</fullName>
    </submittedName>
</protein>
<dbReference type="GO" id="GO:0005737">
    <property type="term" value="C:cytoplasm"/>
    <property type="evidence" value="ECO:0007669"/>
    <property type="project" value="TreeGrafter"/>
</dbReference>
<gene>
    <name evidence="2" type="ORF">H9906_08450</name>
</gene>
<dbReference type="SUPFAM" id="SSF51735">
    <property type="entry name" value="NAD(P)-binding Rossmann-fold domains"/>
    <property type="match status" value="1"/>
</dbReference>
<dbReference type="Pfam" id="PF01370">
    <property type="entry name" value="Epimerase"/>
    <property type="match status" value="1"/>
</dbReference>
<dbReference type="PANTHER" id="PTHR48079:SF6">
    <property type="entry name" value="NAD(P)-BINDING DOMAIN-CONTAINING PROTEIN-RELATED"/>
    <property type="match status" value="1"/>
</dbReference>
<name>A0A9D2RIG1_9BURK</name>
<dbReference type="Proteomes" id="UP000823889">
    <property type="component" value="Unassembled WGS sequence"/>
</dbReference>
<feature type="domain" description="NAD-dependent epimerase/dehydratase" evidence="1">
    <location>
        <begin position="30"/>
        <end position="207"/>
    </location>
</feature>
<dbReference type="PANTHER" id="PTHR48079">
    <property type="entry name" value="PROTEIN YEEZ"/>
    <property type="match status" value="1"/>
</dbReference>
<dbReference type="Gene3D" id="3.40.50.720">
    <property type="entry name" value="NAD(P)-binding Rossmann-like Domain"/>
    <property type="match status" value="1"/>
</dbReference>
<comment type="caution">
    <text evidence="2">The sequence shown here is derived from an EMBL/GenBank/DDBJ whole genome shotgun (WGS) entry which is preliminary data.</text>
</comment>
<evidence type="ECO:0000313" key="3">
    <source>
        <dbReference type="Proteomes" id="UP000823889"/>
    </source>
</evidence>
<evidence type="ECO:0000259" key="1">
    <source>
        <dbReference type="Pfam" id="PF01370"/>
    </source>
</evidence>
<dbReference type="EMBL" id="DWUQ01000176">
    <property type="protein sequence ID" value="HJD45037.1"/>
    <property type="molecule type" value="Genomic_DNA"/>
</dbReference>
<proteinExistence type="predicted"/>
<evidence type="ECO:0000313" key="2">
    <source>
        <dbReference type="EMBL" id="HJD45037.1"/>
    </source>
</evidence>
<organism evidence="2 3">
    <name type="scientific">Candidatus Paenalcaligenes intestinipullorum</name>
    <dbReference type="NCBI Taxonomy" id="2838718"/>
    <lineage>
        <taxon>Bacteria</taxon>
        <taxon>Pseudomonadati</taxon>
        <taxon>Pseudomonadota</taxon>
        <taxon>Betaproteobacteria</taxon>
        <taxon>Burkholderiales</taxon>
        <taxon>Alcaligenaceae</taxon>
        <taxon>Paenalcaligenes</taxon>
    </lineage>
</organism>
<dbReference type="InterPro" id="IPR001509">
    <property type="entry name" value="Epimerase_deHydtase"/>
</dbReference>
<dbReference type="GO" id="GO:0004029">
    <property type="term" value="F:aldehyde dehydrogenase (NAD+) activity"/>
    <property type="evidence" value="ECO:0007669"/>
    <property type="project" value="TreeGrafter"/>
</dbReference>
<dbReference type="AlphaFoldDB" id="A0A9D2RIG1"/>
<dbReference type="InterPro" id="IPR051783">
    <property type="entry name" value="NAD(P)-dependent_oxidoreduct"/>
</dbReference>
<dbReference type="InterPro" id="IPR036291">
    <property type="entry name" value="NAD(P)-bd_dom_sf"/>
</dbReference>